<organism evidence="9 10">
    <name type="scientific">Actinophytocola xinjiangensis</name>
    <dbReference type="NCBI Taxonomy" id="485602"/>
    <lineage>
        <taxon>Bacteria</taxon>
        <taxon>Bacillati</taxon>
        <taxon>Actinomycetota</taxon>
        <taxon>Actinomycetes</taxon>
        <taxon>Pseudonocardiales</taxon>
        <taxon>Pseudonocardiaceae</taxon>
    </lineage>
</organism>
<evidence type="ECO:0000313" key="9">
    <source>
        <dbReference type="EMBL" id="OLF07519.1"/>
    </source>
</evidence>
<dbReference type="EC" id="3.1.4.4" evidence="3"/>
<dbReference type="Proteomes" id="UP000185696">
    <property type="component" value="Unassembled WGS sequence"/>
</dbReference>
<dbReference type="GO" id="GO:0016891">
    <property type="term" value="F:RNA endonuclease activity producing 5'-phosphomonoesters, hydrolytic mechanism"/>
    <property type="evidence" value="ECO:0007669"/>
    <property type="project" value="TreeGrafter"/>
</dbReference>
<comment type="catalytic activity">
    <reaction evidence="1">
        <text>a 1,2-diacyl-sn-glycero-3-phosphocholine + H2O = a 1,2-diacyl-sn-glycero-3-phosphate + choline + H(+)</text>
        <dbReference type="Rhea" id="RHEA:14445"/>
        <dbReference type="ChEBI" id="CHEBI:15354"/>
        <dbReference type="ChEBI" id="CHEBI:15377"/>
        <dbReference type="ChEBI" id="CHEBI:15378"/>
        <dbReference type="ChEBI" id="CHEBI:57643"/>
        <dbReference type="ChEBI" id="CHEBI:58608"/>
        <dbReference type="EC" id="3.1.4.4"/>
    </reaction>
</comment>
<accession>A0A7Z0WHR5</accession>
<dbReference type="PANTHER" id="PTHR43856">
    <property type="entry name" value="CARDIOLIPIN HYDROLASE"/>
    <property type="match status" value="1"/>
</dbReference>
<dbReference type="AlphaFoldDB" id="A0A7Z0WHR5"/>
<keyword evidence="7" id="KW-0732">Signal</keyword>
<comment type="caution">
    <text evidence="9">The sequence shown here is derived from an EMBL/GenBank/DDBJ whole genome shotgun (WGS) entry which is preliminary data.</text>
</comment>
<feature type="domain" description="Phospholipase D-like" evidence="8">
    <location>
        <begin position="59"/>
        <end position="190"/>
    </location>
</feature>
<evidence type="ECO:0000256" key="5">
    <source>
        <dbReference type="ARBA" id="ARBA00022963"/>
    </source>
</evidence>
<dbReference type="EMBL" id="MSIF01000015">
    <property type="protein sequence ID" value="OLF07519.1"/>
    <property type="molecule type" value="Genomic_DNA"/>
</dbReference>
<proteinExistence type="inferred from homology"/>
<comment type="similarity">
    <text evidence="2">Belongs to the phospholipase D family.</text>
</comment>
<evidence type="ECO:0000256" key="7">
    <source>
        <dbReference type="SAM" id="SignalP"/>
    </source>
</evidence>
<evidence type="ECO:0000256" key="3">
    <source>
        <dbReference type="ARBA" id="ARBA00012027"/>
    </source>
</evidence>
<dbReference type="InterPro" id="IPR025202">
    <property type="entry name" value="PLD-like_dom"/>
</dbReference>
<evidence type="ECO:0000256" key="6">
    <source>
        <dbReference type="ARBA" id="ARBA00023098"/>
    </source>
</evidence>
<keyword evidence="5" id="KW-0442">Lipid degradation</keyword>
<evidence type="ECO:0000256" key="1">
    <source>
        <dbReference type="ARBA" id="ARBA00000798"/>
    </source>
</evidence>
<sequence length="415" mass="44715">MIVAALSIGLLNVAAVAASSEPEVANAPVAISPDLVNENVLFAFDHPPIVARAKALIDASTPGSKIDLPLYYFNQQTIIDSLKLAKERGVDIRVLLDGHMRGQWQHTALRAFLGADKSQPSYVAVCGNRVADGDSFVASRGCIGTRQFGGDNDPSYALNHNKFITLSGVLLTNGTVATNVTYISSANLDTYDAYQSALTVTDPKVHLYYSFYFADLEFHQSSTGDDAYNRRWGAAADPYQLFAFPFHETGADSPYDGTNDPIANILRTEACTAGGSIKVANYRIQRAAVVTQLIAAAKRGCVVQAVFGQSGDNPETPDDETFAALKDLAAPDSGIIVRQCGSAAAYGGIPMHEKFLTIRKDASTAPQLLVGSANLTYKGLRQSDENVLRVRDADIIAKYTARADDFYRLCKVWTP</sequence>
<dbReference type="Gene3D" id="3.30.870.10">
    <property type="entry name" value="Endonuclease Chain A"/>
    <property type="match status" value="2"/>
</dbReference>
<keyword evidence="6" id="KW-0443">Lipid metabolism</keyword>
<dbReference type="SUPFAM" id="SSF56024">
    <property type="entry name" value="Phospholipase D/nuclease"/>
    <property type="match status" value="2"/>
</dbReference>
<keyword evidence="10" id="KW-1185">Reference proteome</keyword>
<feature type="chain" id="PRO_5039650752" description="phospholipase D" evidence="7">
    <location>
        <begin position="18"/>
        <end position="415"/>
    </location>
</feature>
<name>A0A7Z0WHR5_9PSEU</name>
<reference evidence="9 10" key="1">
    <citation type="submission" date="2016-12" db="EMBL/GenBank/DDBJ databases">
        <title>The draft genome sequence of Actinophytocola xinjiangensis.</title>
        <authorList>
            <person name="Wang W."/>
            <person name="Yuan L."/>
        </authorList>
    </citation>
    <scope>NUCLEOTIDE SEQUENCE [LARGE SCALE GENOMIC DNA]</scope>
    <source>
        <strain evidence="9 10">CGMCC 4.4663</strain>
    </source>
</reference>
<evidence type="ECO:0000256" key="4">
    <source>
        <dbReference type="ARBA" id="ARBA00022801"/>
    </source>
</evidence>
<feature type="signal peptide" evidence="7">
    <location>
        <begin position="1"/>
        <end position="17"/>
    </location>
</feature>
<evidence type="ECO:0000256" key="2">
    <source>
        <dbReference type="ARBA" id="ARBA00008664"/>
    </source>
</evidence>
<feature type="domain" description="Phospholipase D-like" evidence="8">
    <location>
        <begin position="273"/>
        <end position="402"/>
    </location>
</feature>
<protein>
    <recommendedName>
        <fullName evidence="3">phospholipase D</fullName>
        <ecNumber evidence="3">3.1.4.4</ecNumber>
    </recommendedName>
</protein>
<gene>
    <name evidence="9" type="ORF">BLA60_26705</name>
</gene>
<dbReference type="PANTHER" id="PTHR43856:SF1">
    <property type="entry name" value="MITOCHONDRIAL CARDIOLIPIN HYDROLASE"/>
    <property type="match status" value="1"/>
</dbReference>
<keyword evidence="4" id="KW-0378">Hydrolase</keyword>
<dbReference type="GO" id="GO:0016042">
    <property type="term" value="P:lipid catabolic process"/>
    <property type="evidence" value="ECO:0007669"/>
    <property type="project" value="UniProtKB-KW"/>
</dbReference>
<dbReference type="InterPro" id="IPR051406">
    <property type="entry name" value="PLD_domain"/>
</dbReference>
<evidence type="ECO:0000313" key="10">
    <source>
        <dbReference type="Proteomes" id="UP000185696"/>
    </source>
</evidence>
<dbReference type="GO" id="GO:0004630">
    <property type="term" value="F:phospholipase D activity"/>
    <property type="evidence" value="ECO:0007669"/>
    <property type="project" value="UniProtKB-EC"/>
</dbReference>
<evidence type="ECO:0000259" key="8">
    <source>
        <dbReference type="Pfam" id="PF13091"/>
    </source>
</evidence>
<dbReference type="Pfam" id="PF13091">
    <property type="entry name" value="PLDc_2"/>
    <property type="match status" value="2"/>
</dbReference>